<name>A0A0F9NGH5_9ZZZZ</name>
<protein>
    <submittedName>
        <fullName evidence="1">Uncharacterized protein</fullName>
    </submittedName>
</protein>
<dbReference type="Gene3D" id="1.25.40.10">
    <property type="entry name" value="Tetratricopeptide repeat domain"/>
    <property type="match status" value="1"/>
</dbReference>
<proteinExistence type="predicted"/>
<gene>
    <name evidence="1" type="ORF">LCGC14_1339000</name>
</gene>
<accession>A0A0F9NGH5</accession>
<dbReference type="SUPFAM" id="SSF48452">
    <property type="entry name" value="TPR-like"/>
    <property type="match status" value="1"/>
</dbReference>
<reference evidence="1" key="1">
    <citation type="journal article" date="2015" name="Nature">
        <title>Complex archaea that bridge the gap between prokaryotes and eukaryotes.</title>
        <authorList>
            <person name="Spang A."/>
            <person name="Saw J.H."/>
            <person name="Jorgensen S.L."/>
            <person name="Zaremba-Niedzwiedzka K."/>
            <person name="Martijn J."/>
            <person name="Lind A.E."/>
            <person name="van Eijk R."/>
            <person name="Schleper C."/>
            <person name="Guy L."/>
            <person name="Ettema T.J."/>
        </authorList>
    </citation>
    <scope>NUCLEOTIDE SEQUENCE</scope>
</reference>
<comment type="caution">
    <text evidence="1">The sequence shown here is derived from an EMBL/GenBank/DDBJ whole genome shotgun (WGS) entry which is preliminary data.</text>
</comment>
<dbReference type="InterPro" id="IPR019734">
    <property type="entry name" value="TPR_rpt"/>
</dbReference>
<sequence length="1087" mass="130959">MENENNYELLKELLFEIYFEDLKIPNLDYEGKNKTITQTNEEELSNLMKPAWIQYLGNSADFDRLKDQYQERYLSWKKQSNSFENVKNKSEMISFLKTYFQKSYLIGYELKEVTKNDIKTLIEYKKPKISKEFKGTSYIFDNFLIYTRDNLHVTLHIKFDSFREESFLLTAIFAFTVEKINDSFSLEMNTINKNYASLVLARDIMNKLEVNHYQKLDIFDFSKYNLQNNKNTDFLNDWVKNYPQFFITYSKRLLNANPETLIDELIEDLNNIRPNKEEKNEPIQTPVEWFQNLSQELKVFYKKGKELFLKSTKLLDKAAENSEKVLNKKEQEKRREKLTIEDFLFLFNKAMEVDLEHNKSPDEVGFRTFHQLFTEFLDKKKRIKKYEFIEPVSRGTFYNLIHQHQDELESLLEKNTDLGKGGGDAYRIIRISAKEQFELKVSLDNQILTSAKQIKEEIHEGLIYYKNTAYKKTIEIFKGILNFKKDELQRSTGDYYGILYYLGKSYLKSGNYKSAKDYFDKIYTAEENKIDAGFRLLECFYKLREYEQAKKLSIRLLDFLNNILNPFRSLYKKDILYKDELKFFTVKREELHPNLFHRDVFSKYLIMLNRSFPFRDFFSLKPRYEGVPEDYEKKLEVYKDIRNYLNINIHTYRKLILYRLDIQNYVLEIYRKKIFNLYLIDNDEDEGFLLVKEVNNYLKESVSNHDLKLSRINDFLQYLINFSRIYYKIEGNDVSEYIFKIFPDIGDKIKGYKYSLPSNTRFISLYLYFASVAMKGGNYKASQRDIAEKVNKPDLFIENAIIEVKNIVNLDLDEILHDVKKKLGSLEYTEKTSWSYSFNQWKYQIQLGVHRGEDHFKAKIQEYIDFCIMNNLSFYKKTIENLYKEFEDKIMLIKEINQQGREQAVNEILKKFYPLYDVKTEKENIDFSKKPDRFNFKFLVIQIKNKVFSIRNQDHGELFIEIRFFNSKITGEIYKEIVEEIKTPNTIKMELEQNSINLKFYKEIIPSLSPMDFGEYLDYFFFDFFDAFEISTNKIVFRYIEQFEERLRDFFNNQFVKEFKNPYFSFELKHNPEELYYLITINKKEVN</sequence>
<dbReference type="PROSITE" id="PS50005">
    <property type="entry name" value="TPR"/>
    <property type="match status" value="1"/>
</dbReference>
<dbReference type="EMBL" id="LAZR01008168">
    <property type="protein sequence ID" value="KKM80522.1"/>
    <property type="molecule type" value="Genomic_DNA"/>
</dbReference>
<dbReference type="AlphaFoldDB" id="A0A0F9NGH5"/>
<organism evidence="1">
    <name type="scientific">marine sediment metagenome</name>
    <dbReference type="NCBI Taxonomy" id="412755"/>
    <lineage>
        <taxon>unclassified sequences</taxon>
        <taxon>metagenomes</taxon>
        <taxon>ecological metagenomes</taxon>
    </lineage>
</organism>
<dbReference type="InterPro" id="IPR011990">
    <property type="entry name" value="TPR-like_helical_dom_sf"/>
</dbReference>
<evidence type="ECO:0000313" key="1">
    <source>
        <dbReference type="EMBL" id="KKM80522.1"/>
    </source>
</evidence>